<evidence type="ECO:0000313" key="1">
    <source>
        <dbReference type="EMBL" id="CCU78658.1"/>
    </source>
</evidence>
<keyword evidence="2" id="KW-1185">Reference proteome</keyword>
<comment type="caution">
    <text evidence="1">The sequence shown here is derived from an EMBL/GenBank/DDBJ whole genome shotgun (WGS) entry which is preliminary data.</text>
</comment>
<gene>
    <name evidence="1" type="ORF">HSACCH_00797</name>
</gene>
<organism evidence="1 2">
    <name type="scientific">Halanaerobium saccharolyticum subsp. saccharolyticum DSM 6643</name>
    <dbReference type="NCBI Taxonomy" id="1293054"/>
    <lineage>
        <taxon>Bacteria</taxon>
        <taxon>Bacillati</taxon>
        <taxon>Bacillota</taxon>
        <taxon>Clostridia</taxon>
        <taxon>Halanaerobiales</taxon>
        <taxon>Halanaerobiaceae</taxon>
        <taxon>Halanaerobium</taxon>
    </lineage>
</organism>
<accession>M5DYI0</accession>
<dbReference type="EMBL" id="CAUI01000005">
    <property type="protein sequence ID" value="CCU78658.1"/>
    <property type="molecule type" value="Genomic_DNA"/>
</dbReference>
<dbReference type="STRING" id="1293054.HSACCH_00797"/>
<reference evidence="2" key="1">
    <citation type="journal article" date="2013" name="Genome Announc.">
        <title>Genome Sequence of Halanaerobium saccharolyticum subsp. saccharolyticum Strain DSM 6643T, a Halophilic Hydrogen-Producing Bacterium.</title>
        <authorList>
            <person name="Kivisto A."/>
            <person name="Larjo A."/>
            <person name="Ciranna A."/>
            <person name="Santala V."/>
            <person name="Roos C."/>
            <person name="Karp M."/>
        </authorList>
    </citation>
    <scope>NUCLEOTIDE SEQUENCE [LARGE SCALE GENOMIC DNA]</scope>
    <source>
        <strain evidence="2">DSM 6643</strain>
    </source>
</reference>
<dbReference type="InParanoid" id="M5DYI0"/>
<proteinExistence type="predicted"/>
<protein>
    <submittedName>
        <fullName evidence="1">Uncharacterized protein</fullName>
    </submittedName>
</protein>
<dbReference type="AlphaFoldDB" id="M5DYI0"/>
<sequence>MLISAAVVLKDKKEADEYLWALLLLRRAFIILKLKLGGI</sequence>
<evidence type="ECO:0000313" key="2">
    <source>
        <dbReference type="Proteomes" id="UP000012063"/>
    </source>
</evidence>
<dbReference type="Proteomes" id="UP000012063">
    <property type="component" value="Unassembled WGS sequence"/>
</dbReference>
<name>M5DYI0_9FIRM</name>